<dbReference type="Gene3D" id="3.90.226.10">
    <property type="entry name" value="2-enoyl-CoA Hydratase, Chain A, domain 1"/>
    <property type="match status" value="1"/>
</dbReference>
<dbReference type="InterPro" id="IPR008927">
    <property type="entry name" value="6-PGluconate_DH-like_C_sf"/>
</dbReference>
<dbReference type="InterPro" id="IPR036291">
    <property type="entry name" value="NAD(P)-bd_dom_sf"/>
</dbReference>
<dbReference type="Pfam" id="PF02737">
    <property type="entry name" value="3HCDH_N"/>
    <property type="match status" value="1"/>
</dbReference>
<dbReference type="CDD" id="cd06558">
    <property type="entry name" value="crotonase-like"/>
    <property type="match status" value="1"/>
</dbReference>
<keyword evidence="10" id="KW-0456">Lyase</keyword>
<proteinExistence type="predicted"/>
<evidence type="ECO:0000256" key="6">
    <source>
        <dbReference type="ARBA" id="ARBA00023098"/>
    </source>
</evidence>
<dbReference type="Pfam" id="PF00378">
    <property type="entry name" value="ECH_1"/>
    <property type="match status" value="1"/>
</dbReference>
<dbReference type="InterPro" id="IPR006176">
    <property type="entry name" value="3-OHacyl-CoA_DH_NAD-bd"/>
</dbReference>
<dbReference type="EMBL" id="CADCWM010000682">
    <property type="protein sequence ID" value="CAA9575950.1"/>
    <property type="molecule type" value="Genomic_DNA"/>
</dbReference>
<feature type="domain" description="3-hydroxyacyl-CoA dehydrogenase C-terminal" evidence="8">
    <location>
        <begin position="208"/>
        <end position="307"/>
    </location>
</feature>
<keyword evidence="6" id="KW-0443">Lipid metabolism</keyword>
<dbReference type="InterPro" id="IPR029045">
    <property type="entry name" value="ClpP/crotonase-like_dom_sf"/>
</dbReference>
<dbReference type="GO" id="GO:0070403">
    <property type="term" value="F:NAD+ binding"/>
    <property type="evidence" value="ECO:0007669"/>
    <property type="project" value="InterPro"/>
</dbReference>
<evidence type="ECO:0000256" key="1">
    <source>
        <dbReference type="ARBA" id="ARBA00005005"/>
    </source>
</evidence>
<keyword evidence="3" id="KW-0442">Lipid degradation</keyword>
<evidence type="ECO:0000256" key="5">
    <source>
        <dbReference type="ARBA" id="ARBA00023027"/>
    </source>
</evidence>
<sequence>MAGTIKRVAVLGAGTMGAAIAGHCANAGIPVYLLDIAPRELTPDEEKKGLTLDHPAVRNRIVKAGFDRMVKARPANLFSPRTADLITLGNFEDNFDWVGEADWILEAIVERLEPKQGLMARVEAARKPGSVVSSNTSGIPLHQVAEGRGEDFKQHFLGTHFFNPPRYLKLLEIIPIAETDPAIVARMREFGERTLGKGVVVCKDTPNFIANRFGTFDGMYGARWALENGYAIEEVDALTGPLIGRPSTASFRLSDLAGLDIMVGVAENLYAAAPEDESREEFKTPELLSRMVAEGRLGNKVGQGFYKAVTGPGGRREFHILDPETMEYRPPRKPDLPIIAEAQGIADLGERLRFIMRRADEGDRGAKLIEQLTVPALAYAARRIPEFSDDIVSVDDAIRWGFARKQGPFETWDALGVPETIARMERDAIEVPSWVKAMYDAGYETFYRREGGQLLAYSPLTKSYEPVQRGADLIDLATLKEAGKEIAAKRGASLLDLGDGVLCLEFHAKANAIGKDATDLLAQGLDLLESDDAWRAMVIGNQGDFFAAGVNLTEVGAVAQGQGPVALAAYLEAGHALMQRLRFSPKPVVAAPFGQTLGLGVEISLAAAGICAEGETYMGLVEVGVGLIPGGGGCKELVRRIVSPPMHVPGTNPEPFLRRVFETIGQAKVSTSAIEARDLGFLDEGDRIVLGRDRLIAEAKRMALDLAEAGYRPPVPGRNCYAAAEGALGTLTVGIHQFKVGGYISDYDAEIARALARILCGGDLSAPQWVDEEYLLSLERETFLKLLANPKTQERIGHMLQTGKPLRN</sequence>
<dbReference type="Pfam" id="PF00725">
    <property type="entry name" value="3HCDH"/>
    <property type="match status" value="1"/>
</dbReference>
<gene>
    <name evidence="10" type="ORF">AVDCRST_MAG88-2818</name>
</gene>
<dbReference type="SUPFAM" id="SSF52096">
    <property type="entry name" value="ClpP/crotonase"/>
    <property type="match status" value="1"/>
</dbReference>
<keyword evidence="2" id="KW-0276">Fatty acid metabolism</keyword>
<dbReference type="Gene3D" id="3.40.50.720">
    <property type="entry name" value="NAD(P)-binding Rossmann-like Domain"/>
    <property type="match status" value="1"/>
</dbReference>
<protein>
    <submittedName>
        <fullName evidence="10">3-hydroxyacyl-CoA dehydrogenase [fadN-fadA-fadE operon] / Enoyl-CoA hydratase [fadN-fadA-fadE operon]</fullName>
        <ecNumber evidence="10">1.1.1.35</ecNumber>
        <ecNumber evidence="10">4.2.1.17</ecNumber>
    </submittedName>
</protein>
<keyword evidence="5" id="KW-0520">NAD</keyword>
<name>A0A6J4VF40_9BACT</name>
<dbReference type="SUPFAM" id="SSF48179">
    <property type="entry name" value="6-phosphogluconate dehydrogenase C-terminal domain-like"/>
    <property type="match status" value="2"/>
</dbReference>
<feature type="domain" description="3-hydroxyacyl-CoA dehydrogenase NAD binding" evidence="9">
    <location>
        <begin position="8"/>
        <end position="205"/>
    </location>
</feature>
<comment type="pathway">
    <text evidence="1">Lipid metabolism; fatty acid beta-oxidation.</text>
</comment>
<dbReference type="PANTHER" id="PTHR48075">
    <property type="entry name" value="3-HYDROXYACYL-COA DEHYDROGENASE FAMILY PROTEIN"/>
    <property type="match status" value="1"/>
</dbReference>
<dbReference type="AlphaFoldDB" id="A0A6J4VF40"/>
<accession>A0A6J4VF40</accession>
<evidence type="ECO:0000256" key="2">
    <source>
        <dbReference type="ARBA" id="ARBA00022832"/>
    </source>
</evidence>
<dbReference type="InterPro" id="IPR006108">
    <property type="entry name" value="3HC_DH_C"/>
</dbReference>
<dbReference type="GO" id="GO:0004300">
    <property type="term" value="F:enoyl-CoA hydratase activity"/>
    <property type="evidence" value="ECO:0007669"/>
    <property type="project" value="UniProtKB-EC"/>
</dbReference>
<dbReference type="PANTHER" id="PTHR48075:SF7">
    <property type="entry name" value="3-HYDROXYACYL-COA DEHYDROGENASE-RELATED"/>
    <property type="match status" value="1"/>
</dbReference>
<dbReference type="GO" id="GO:0003857">
    <property type="term" value="F:(3S)-3-hydroxyacyl-CoA dehydrogenase (NAD+) activity"/>
    <property type="evidence" value="ECO:0007669"/>
    <property type="project" value="UniProtKB-EC"/>
</dbReference>
<evidence type="ECO:0000259" key="8">
    <source>
        <dbReference type="Pfam" id="PF00725"/>
    </source>
</evidence>
<evidence type="ECO:0000313" key="10">
    <source>
        <dbReference type="EMBL" id="CAA9575950.1"/>
    </source>
</evidence>
<comment type="catalytic activity">
    <reaction evidence="7">
        <text>a (3S)-3-hydroxyacyl-CoA + NAD(+) = a 3-oxoacyl-CoA + NADH + H(+)</text>
        <dbReference type="Rhea" id="RHEA:22432"/>
        <dbReference type="ChEBI" id="CHEBI:15378"/>
        <dbReference type="ChEBI" id="CHEBI:57318"/>
        <dbReference type="ChEBI" id="CHEBI:57540"/>
        <dbReference type="ChEBI" id="CHEBI:57945"/>
        <dbReference type="ChEBI" id="CHEBI:90726"/>
        <dbReference type="EC" id="1.1.1.35"/>
    </reaction>
</comment>
<dbReference type="EC" id="4.2.1.17" evidence="10"/>
<organism evidence="10">
    <name type="scientific">uncultured Thermomicrobiales bacterium</name>
    <dbReference type="NCBI Taxonomy" id="1645740"/>
    <lineage>
        <taxon>Bacteria</taxon>
        <taxon>Pseudomonadati</taxon>
        <taxon>Thermomicrobiota</taxon>
        <taxon>Thermomicrobia</taxon>
        <taxon>Thermomicrobiales</taxon>
        <taxon>environmental samples</taxon>
    </lineage>
</organism>
<evidence type="ECO:0000256" key="7">
    <source>
        <dbReference type="ARBA" id="ARBA00049556"/>
    </source>
</evidence>
<evidence type="ECO:0000259" key="9">
    <source>
        <dbReference type="Pfam" id="PF02737"/>
    </source>
</evidence>
<dbReference type="Gene3D" id="1.10.1040.50">
    <property type="match status" value="1"/>
</dbReference>
<evidence type="ECO:0000256" key="3">
    <source>
        <dbReference type="ARBA" id="ARBA00022963"/>
    </source>
</evidence>
<dbReference type="SUPFAM" id="SSF51735">
    <property type="entry name" value="NAD(P)-binding Rossmann-fold domains"/>
    <property type="match status" value="1"/>
</dbReference>
<dbReference type="GO" id="GO:0006635">
    <property type="term" value="P:fatty acid beta-oxidation"/>
    <property type="evidence" value="ECO:0007669"/>
    <property type="project" value="UniProtKB-UniPathway"/>
</dbReference>
<dbReference type="EC" id="1.1.1.35" evidence="10"/>
<evidence type="ECO:0000256" key="4">
    <source>
        <dbReference type="ARBA" id="ARBA00023002"/>
    </source>
</evidence>
<reference evidence="10" key="1">
    <citation type="submission" date="2020-02" db="EMBL/GenBank/DDBJ databases">
        <authorList>
            <person name="Meier V. D."/>
        </authorList>
    </citation>
    <scope>NUCLEOTIDE SEQUENCE</scope>
    <source>
        <strain evidence="10">AVDCRST_MAG88</strain>
    </source>
</reference>
<dbReference type="UniPathway" id="UPA00659"/>
<dbReference type="InterPro" id="IPR001753">
    <property type="entry name" value="Enoyl-CoA_hydra/iso"/>
</dbReference>
<keyword evidence="4 10" id="KW-0560">Oxidoreductase</keyword>